<evidence type="ECO:0000256" key="1">
    <source>
        <dbReference type="PROSITE-ProRule" id="PRU00176"/>
    </source>
</evidence>
<protein>
    <recommendedName>
        <fullName evidence="3">RRM domain-containing protein</fullName>
    </recommendedName>
</protein>
<reference evidence="4" key="1">
    <citation type="submission" date="2023-10" db="EMBL/GenBank/DDBJ databases">
        <authorList>
            <person name="Chen Y."/>
            <person name="Shah S."/>
            <person name="Dougan E. K."/>
            <person name="Thang M."/>
            <person name="Chan C."/>
        </authorList>
    </citation>
    <scope>NUCLEOTIDE SEQUENCE [LARGE SCALE GENOMIC DNA]</scope>
</reference>
<dbReference type="InterPro" id="IPR000504">
    <property type="entry name" value="RRM_dom"/>
</dbReference>
<evidence type="ECO:0000313" key="5">
    <source>
        <dbReference type="Proteomes" id="UP001189429"/>
    </source>
</evidence>
<dbReference type="Proteomes" id="UP001189429">
    <property type="component" value="Unassembled WGS sequence"/>
</dbReference>
<dbReference type="PROSITE" id="PS50102">
    <property type="entry name" value="RRM"/>
    <property type="match status" value="1"/>
</dbReference>
<accession>A0ABN9Y364</accession>
<keyword evidence="5" id="KW-1185">Reference proteome</keyword>
<name>A0ABN9Y364_9DINO</name>
<evidence type="ECO:0000256" key="2">
    <source>
        <dbReference type="SAM" id="MobiDB-lite"/>
    </source>
</evidence>
<keyword evidence="1" id="KW-0694">RNA-binding</keyword>
<feature type="domain" description="RRM" evidence="3">
    <location>
        <begin position="570"/>
        <end position="664"/>
    </location>
</feature>
<dbReference type="InterPro" id="IPR012677">
    <property type="entry name" value="Nucleotide-bd_a/b_plait_sf"/>
</dbReference>
<evidence type="ECO:0000259" key="3">
    <source>
        <dbReference type="PROSITE" id="PS50102"/>
    </source>
</evidence>
<dbReference type="InterPro" id="IPR035979">
    <property type="entry name" value="RBD_domain_sf"/>
</dbReference>
<evidence type="ECO:0000313" key="4">
    <source>
        <dbReference type="EMBL" id="CAK0906937.1"/>
    </source>
</evidence>
<dbReference type="Gene3D" id="3.30.70.330">
    <property type="match status" value="1"/>
</dbReference>
<gene>
    <name evidence="4" type="ORF">PCOR1329_LOCUS82099</name>
</gene>
<feature type="region of interest" description="Disordered" evidence="2">
    <location>
        <begin position="61"/>
        <end position="96"/>
    </location>
</feature>
<feature type="compositionally biased region" description="Acidic residues" evidence="2">
    <location>
        <begin position="669"/>
        <end position="681"/>
    </location>
</feature>
<dbReference type="EMBL" id="CAUYUJ010021771">
    <property type="protein sequence ID" value="CAK0906937.1"/>
    <property type="molecule type" value="Genomic_DNA"/>
</dbReference>
<feature type="compositionally biased region" description="Gly residues" evidence="2">
    <location>
        <begin position="86"/>
        <end position="95"/>
    </location>
</feature>
<proteinExistence type="predicted"/>
<dbReference type="SUPFAM" id="SSF54928">
    <property type="entry name" value="RNA-binding domain, RBD"/>
    <property type="match status" value="1"/>
</dbReference>
<sequence>MAGTDKLWSRCGQCQACEWNTVLRRRHLACSKCGSTVELYIGKKRGVHFAAVESEDDHFYDATSDSDADDTKARRPLPPGILKKGSTGGGKGGKGTSIRGLLKQAAAAAKEDGDEELMRHLDSQIERLEKTEQGAKAQQISPAKFKAAELKSKAAGKGTAATATAASAAGAAHRRDTVIFFANVTCLTDKAWKFITAKPTAFDHWAIVESHIHLGTELNKLAKDAKKYNLRTAYAKICGQLCDSRPPNVHTIINPGKEPPMDEWTTLLKCPLTTAAPVLDSFVDCSRKLQARAQRTAVRESLHDFKQWVTDDPSANGILHKALKQQPTPPPDLEVDGKVLIHPAQILDQKAASTPVFAAPPMPGLRRRTTASGPHGPQAILIRKRYVRVGADGPCEAGGPESNRGRQALAGLKAHDSSPSPHPAFSATVASQRRRSPLGLGAVGSAGILGGGGGWTCSCDGSTLVFDFHPWMLLLGGKHLGRCCLVLPVPVHAVPGWDPRLALAAAQAAGGVPSRWAADAAAPSRAAWQRKQAQTPQRPSGEECTAQHAKMASDTLRSHLRALQEVDSRRVVQVRKISKLGFQSGAALESHYSAFGKVECVRVAFSHVKPQSTGLAVRIRPSGLGFVVMSSIEEAEKIIEAGENQVVNGVEVLVRPYEVRAASEKEPTNEDNNEDDLLVGA</sequence>
<organism evidence="4 5">
    <name type="scientific">Prorocentrum cordatum</name>
    <dbReference type="NCBI Taxonomy" id="2364126"/>
    <lineage>
        <taxon>Eukaryota</taxon>
        <taxon>Sar</taxon>
        <taxon>Alveolata</taxon>
        <taxon>Dinophyceae</taxon>
        <taxon>Prorocentrales</taxon>
        <taxon>Prorocentraceae</taxon>
        <taxon>Prorocentrum</taxon>
    </lineage>
</organism>
<comment type="caution">
    <text evidence="4">The sequence shown here is derived from an EMBL/GenBank/DDBJ whole genome shotgun (WGS) entry which is preliminary data.</text>
</comment>
<feature type="region of interest" description="Disordered" evidence="2">
    <location>
        <begin position="661"/>
        <end position="681"/>
    </location>
</feature>